<evidence type="ECO:0000256" key="12">
    <source>
        <dbReference type="RuleBase" id="RU003357"/>
    </source>
</evidence>
<organism evidence="16 17">
    <name type="scientific">Pseudohaliea rubra DSM 19751</name>
    <dbReference type="NCBI Taxonomy" id="1265313"/>
    <lineage>
        <taxon>Bacteria</taxon>
        <taxon>Pseudomonadati</taxon>
        <taxon>Pseudomonadota</taxon>
        <taxon>Gammaproteobacteria</taxon>
        <taxon>Cellvibrionales</taxon>
        <taxon>Halieaceae</taxon>
        <taxon>Pseudohaliea</taxon>
    </lineage>
</organism>
<dbReference type="STRING" id="1265313.HRUBRA_02028"/>
<dbReference type="InterPro" id="IPR000531">
    <property type="entry name" value="Beta-barrel_TonB"/>
</dbReference>
<evidence type="ECO:0000256" key="1">
    <source>
        <dbReference type="ARBA" id="ARBA00004571"/>
    </source>
</evidence>
<evidence type="ECO:0000259" key="15">
    <source>
        <dbReference type="Pfam" id="PF07715"/>
    </source>
</evidence>
<keyword evidence="7" id="KW-0406">Ion transport</keyword>
<keyword evidence="17" id="KW-1185">Reference proteome</keyword>
<evidence type="ECO:0000256" key="3">
    <source>
        <dbReference type="ARBA" id="ARBA00022452"/>
    </source>
</evidence>
<feature type="domain" description="TonB-dependent receptor plug" evidence="15">
    <location>
        <begin position="46"/>
        <end position="154"/>
    </location>
</feature>
<evidence type="ECO:0000256" key="9">
    <source>
        <dbReference type="ARBA" id="ARBA00023136"/>
    </source>
</evidence>
<dbReference type="RefSeq" id="WP_035517854.1">
    <property type="nucleotide sequence ID" value="NZ_KN234790.1"/>
</dbReference>
<keyword evidence="8 12" id="KW-0798">TonB box</keyword>
<keyword evidence="5 11" id="KW-0812">Transmembrane</keyword>
<evidence type="ECO:0000256" key="5">
    <source>
        <dbReference type="ARBA" id="ARBA00022692"/>
    </source>
</evidence>
<dbReference type="AlphaFoldDB" id="A0A095VQJ2"/>
<dbReference type="PATRIC" id="fig|1265313.6.peg.2000"/>
<dbReference type="InterPro" id="IPR036942">
    <property type="entry name" value="Beta-barrel_TonB_sf"/>
</dbReference>
<sequence length="778" mass="82391">MQKIPFRALPLASAVVITTAVPAALGQDRIALEEVVVMAQRTAQNLQEVPISVTAVGGEALDLRQIDGFDQLQYVVPGMTFGAGVNARQSASTIRGIGTGLFNIGIEGSVAMAVDGVILGREGAGLFDLADVERVEVLRGPQGTLFGKNASAGVISIITRKPTDTFEADIKVAYGSRDELNLSGAVSGPLGDRMQGRLSAYANQRDGYLFNVNPDAPQRDLNERDEYGMRGKLAINLSADADLMLSVDYAKRDQAAGALTLRAPSPGGPGSGLLNTGVPVVGPLTAASGIDAGPKNRELAADQAFVNEMESRGLAAELNWRIGDFELVSLTAWRAWDSFDNNDADLIPQPFLAVNLGDLEQEQFSQELRLLSPRDQRLTYTLGAYWFEQDLKQFNTQAGTAGLDLLGALPPGLLLGTDMVSTVDETNLALFGQGEYALTDQLSVIAGARVLRSEISGDLLRTVTPGSVGPYAGQSLTPEPLQGKVNDNAIAWRLGLQYFLSDETNVFATISRGYKSGGVVSGLTINGVGADGTALPTVDAEIPLQYELGVRSEAWGGRLTANLTAFYSTIDDFQAQALVPAPDGTTVFSVTNAGEAESWGFEGELTVQATDALTLSLAAAYTRATFEDFTGAPCYALQPVGPGGCTDADGDGRGDFQDLSGGDLANAPEWVVNALGRYEFDLLGLPAFTQVGASYRDDTLSSNSNDPNTRIGSYTLVDAQLGVNFSGGRGTIAVFGRNLFDEDFVEAIVGQPFDTGGYAQFRSFEAMRSFGVRLSMSY</sequence>
<keyword evidence="4" id="KW-0410">Iron transport</keyword>
<comment type="subcellular location">
    <subcellularLocation>
        <location evidence="1 11">Cell outer membrane</location>
        <topology evidence="1 11">Multi-pass membrane protein</topology>
    </subcellularLocation>
</comment>
<evidence type="ECO:0000256" key="7">
    <source>
        <dbReference type="ARBA" id="ARBA00023065"/>
    </source>
</evidence>
<accession>A0A095VQJ2</accession>
<dbReference type="InterPro" id="IPR012910">
    <property type="entry name" value="Plug_dom"/>
</dbReference>
<keyword evidence="13" id="KW-0732">Signal</keyword>
<dbReference type="eggNOG" id="COG4771">
    <property type="taxonomic scope" value="Bacteria"/>
</dbReference>
<dbReference type="Proteomes" id="UP000029640">
    <property type="component" value="Unassembled WGS sequence"/>
</dbReference>
<name>A0A095VQJ2_9GAMM</name>
<dbReference type="Pfam" id="PF07715">
    <property type="entry name" value="Plug"/>
    <property type="match status" value="1"/>
</dbReference>
<dbReference type="InterPro" id="IPR039426">
    <property type="entry name" value="TonB-dep_rcpt-like"/>
</dbReference>
<evidence type="ECO:0000256" key="8">
    <source>
        <dbReference type="ARBA" id="ARBA00023077"/>
    </source>
</evidence>
<keyword evidence="9 11" id="KW-0472">Membrane</keyword>
<dbReference type="EMBL" id="AUVB01000055">
    <property type="protein sequence ID" value="KGE03393.1"/>
    <property type="molecule type" value="Genomic_DNA"/>
</dbReference>
<keyword evidence="16" id="KW-0675">Receptor</keyword>
<comment type="similarity">
    <text evidence="11 12">Belongs to the TonB-dependent receptor family.</text>
</comment>
<dbReference type="CDD" id="cd01347">
    <property type="entry name" value="ligand_gated_channel"/>
    <property type="match status" value="1"/>
</dbReference>
<evidence type="ECO:0000256" key="10">
    <source>
        <dbReference type="ARBA" id="ARBA00023237"/>
    </source>
</evidence>
<reference evidence="16 17" key="1">
    <citation type="journal article" date="2014" name="Genome Announc.">
        <title>Genome Sequence of Gammaproteobacterial Pseudohaliea rubra Type Strain DSM 19751, Isolated from Coastal Seawater of the Mediterranean Sea.</title>
        <authorList>
            <person name="Spring S."/>
            <person name="Fiebig A."/>
            <person name="Riedel T."/>
            <person name="Goker M."/>
            <person name="Klenk H.P."/>
        </authorList>
    </citation>
    <scope>NUCLEOTIDE SEQUENCE [LARGE SCALE GENOMIC DNA]</scope>
    <source>
        <strain evidence="16 17">DSM 19751</strain>
    </source>
</reference>
<keyword evidence="6" id="KW-0408">Iron</keyword>
<dbReference type="GO" id="GO:0006826">
    <property type="term" value="P:iron ion transport"/>
    <property type="evidence" value="ECO:0007669"/>
    <property type="project" value="UniProtKB-KW"/>
</dbReference>
<proteinExistence type="inferred from homology"/>
<evidence type="ECO:0000313" key="17">
    <source>
        <dbReference type="Proteomes" id="UP000029640"/>
    </source>
</evidence>
<evidence type="ECO:0000313" key="16">
    <source>
        <dbReference type="EMBL" id="KGE03393.1"/>
    </source>
</evidence>
<evidence type="ECO:0000256" key="2">
    <source>
        <dbReference type="ARBA" id="ARBA00022448"/>
    </source>
</evidence>
<keyword evidence="2 11" id="KW-0813">Transport</keyword>
<feature type="domain" description="TonB-dependent receptor-like beta-barrel" evidence="14">
    <location>
        <begin position="301"/>
        <end position="739"/>
    </location>
</feature>
<evidence type="ECO:0000256" key="6">
    <source>
        <dbReference type="ARBA" id="ARBA00023004"/>
    </source>
</evidence>
<dbReference type="SUPFAM" id="SSF56935">
    <property type="entry name" value="Porins"/>
    <property type="match status" value="1"/>
</dbReference>
<evidence type="ECO:0000256" key="11">
    <source>
        <dbReference type="PROSITE-ProRule" id="PRU01360"/>
    </source>
</evidence>
<dbReference type="Gene3D" id="2.40.170.20">
    <property type="entry name" value="TonB-dependent receptor, beta-barrel domain"/>
    <property type="match status" value="1"/>
</dbReference>
<dbReference type="PROSITE" id="PS52016">
    <property type="entry name" value="TONB_DEPENDENT_REC_3"/>
    <property type="match status" value="1"/>
</dbReference>
<evidence type="ECO:0000256" key="13">
    <source>
        <dbReference type="SAM" id="SignalP"/>
    </source>
</evidence>
<protein>
    <submittedName>
        <fullName evidence="16">TonB-dependent receptor</fullName>
    </submittedName>
</protein>
<dbReference type="PANTHER" id="PTHR32552:SF81">
    <property type="entry name" value="TONB-DEPENDENT OUTER MEMBRANE RECEPTOR"/>
    <property type="match status" value="1"/>
</dbReference>
<keyword evidence="3 11" id="KW-1134">Transmembrane beta strand</keyword>
<feature type="signal peptide" evidence="13">
    <location>
        <begin position="1"/>
        <end position="23"/>
    </location>
</feature>
<dbReference type="HOGENOM" id="CLU_008287_15_0_6"/>
<feature type="chain" id="PRO_5001911039" evidence="13">
    <location>
        <begin position="24"/>
        <end position="778"/>
    </location>
</feature>
<dbReference type="PANTHER" id="PTHR32552">
    <property type="entry name" value="FERRICHROME IRON RECEPTOR-RELATED"/>
    <property type="match status" value="1"/>
</dbReference>
<dbReference type="GO" id="GO:0009279">
    <property type="term" value="C:cell outer membrane"/>
    <property type="evidence" value="ECO:0007669"/>
    <property type="project" value="UniProtKB-SubCell"/>
</dbReference>
<keyword evidence="10 11" id="KW-0998">Cell outer membrane</keyword>
<gene>
    <name evidence="16" type="ORF">HRUBRA_02028</name>
</gene>
<dbReference type="Pfam" id="PF00593">
    <property type="entry name" value="TonB_dep_Rec_b-barrel"/>
    <property type="match status" value="1"/>
</dbReference>
<evidence type="ECO:0000259" key="14">
    <source>
        <dbReference type="Pfam" id="PF00593"/>
    </source>
</evidence>
<evidence type="ECO:0000256" key="4">
    <source>
        <dbReference type="ARBA" id="ARBA00022496"/>
    </source>
</evidence>
<comment type="caution">
    <text evidence="16">The sequence shown here is derived from an EMBL/GenBank/DDBJ whole genome shotgun (WGS) entry which is preliminary data.</text>
</comment>